<keyword evidence="1" id="KW-1133">Transmembrane helix</keyword>
<evidence type="ECO:0000313" key="2">
    <source>
        <dbReference type="EMBL" id="CAB5389840.1"/>
    </source>
</evidence>
<evidence type="ECO:0000313" key="3">
    <source>
        <dbReference type="Proteomes" id="UP000684084"/>
    </source>
</evidence>
<dbReference type="OrthoDB" id="10525899at2759"/>
<dbReference type="Proteomes" id="UP000684084">
    <property type="component" value="Unassembled WGS sequence"/>
</dbReference>
<name>A0A915ZV99_9GLOM</name>
<gene>
    <name evidence="2" type="ORF">CHRIB12_LOCUS21248</name>
</gene>
<sequence>MLQNNIDCQVLCIGFNFCFVSYHQCFELDLSLCFLLILISFKLFALDHYHLRFLGILPSALAWFLGKYWLFLLYFGWYDFSNYDQPHLRFWVCSLNR</sequence>
<keyword evidence="1" id="KW-0472">Membrane</keyword>
<organism evidence="2 3">
    <name type="scientific">Rhizophagus irregularis</name>
    <dbReference type="NCBI Taxonomy" id="588596"/>
    <lineage>
        <taxon>Eukaryota</taxon>
        <taxon>Fungi</taxon>
        <taxon>Fungi incertae sedis</taxon>
        <taxon>Mucoromycota</taxon>
        <taxon>Glomeromycotina</taxon>
        <taxon>Glomeromycetes</taxon>
        <taxon>Glomerales</taxon>
        <taxon>Glomeraceae</taxon>
        <taxon>Rhizophagus</taxon>
    </lineage>
</organism>
<dbReference type="AlphaFoldDB" id="A0A915ZV99"/>
<reference evidence="2" key="1">
    <citation type="submission" date="2020-05" db="EMBL/GenBank/DDBJ databases">
        <authorList>
            <person name="Rincon C."/>
            <person name="Sanders R I."/>
            <person name="Robbins C."/>
            <person name="Chaturvedi A."/>
        </authorList>
    </citation>
    <scope>NUCLEOTIDE SEQUENCE</scope>
    <source>
        <strain evidence="2">CHB12</strain>
    </source>
</reference>
<feature type="transmembrane region" description="Helical" evidence="1">
    <location>
        <begin position="53"/>
        <end position="77"/>
    </location>
</feature>
<proteinExistence type="predicted"/>
<protein>
    <submittedName>
        <fullName evidence="2">Uncharacterized protein</fullName>
    </submittedName>
</protein>
<keyword evidence="1" id="KW-0812">Transmembrane</keyword>
<dbReference type="EMBL" id="CAGKOT010000066">
    <property type="protein sequence ID" value="CAB5389840.1"/>
    <property type="molecule type" value="Genomic_DNA"/>
</dbReference>
<feature type="transmembrane region" description="Helical" evidence="1">
    <location>
        <begin position="28"/>
        <end position="46"/>
    </location>
</feature>
<comment type="caution">
    <text evidence="2">The sequence shown here is derived from an EMBL/GenBank/DDBJ whole genome shotgun (WGS) entry which is preliminary data.</text>
</comment>
<accession>A0A915ZV99</accession>
<evidence type="ECO:0000256" key="1">
    <source>
        <dbReference type="SAM" id="Phobius"/>
    </source>
</evidence>